<dbReference type="Proteomes" id="UP001479933">
    <property type="component" value="Chromosome"/>
</dbReference>
<dbReference type="InterPro" id="IPR050090">
    <property type="entry name" value="Tyrosine_recombinase_XerCD"/>
</dbReference>
<reference evidence="3 4" key="1">
    <citation type="journal article" date="2023" name="Virus Evol.">
        <title>Computational host range prediction-The good, the bad, and the ugly.</title>
        <authorList>
            <person name="Howell A.A."/>
            <person name="Versoza C.J."/>
            <person name="Pfeifer S.P."/>
        </authorList>
    </citation>
    <scope>NUCLEOTIDE SEQUENCE [LARGE SCALE GENOMIC DNA]</scope>
    <source>
        <strain evidence="3 4">1610/1b</strain>
    </source>
</reference>
<evidence type="ECO:0000259" key="2">
    <source>
        <dbReference type="PROSITE" id="PS51898"/>
    </source>
</evidence>
<dbReference type="CDD" id="cd01189">
    <property type="entry name" value="INT_ICEBs1_C_like"/>
    <property type="match status" value="1"/>
</dbReference>
<dbReference type="Pfam" id="PF00589">
    <property type="entry name" value="Phage_integrase"/>
    <property type="match status" value="1"/>
</dbReference>
<dbReference type="PANTHER" id="PTHR30349:SF64">
    <property type="entry name" value="PROPHAGE INTEGRASE INTD-RELATED"/>
    <property type="match status" value="1"/>
</dbReference>
<dbReference type="Gene3D" id="1.10.443.10">
    <property type="entry name" value="Intergrase catalytic core"/>
    <property type="match status" value="1"/>
</dbReference>
<dbReference type="PANTHER" id="PTHR30349">
    <property type="entry name" value="PHAGE INTEGRASE-RELATED"/>
    <property type="match status" value="1"/>
</dbReference>
<dbReference type="InterPro" id="IPR002104">
    <property type="entry name" value="Integrase_catalytic"/>
</dbReference>
<dbReference type="RefSeq" id="WP_307825495.1">
    <property type="nucleotide sequence ID" value="NZ_CP136137.1"/>
</dbReference>
<feature type="domain" description="Tyr recombinase" evidence="2">
    <location>
        <begin position="1"/>
        <end position="215"/>
    </location>
</feature>
<evidence type="ECO:0000313" key="3">
    <source>
        <dbReference type="EMBL" id="WYY07883.1"/>
    </source>
</evidence>
<organism evidence="3 4">
    <name type="scientific">Gordonia hydrophobica</name>
    <dbReference type="NCBI Taxonomy" id="40516"/>
    <lineage>
        <taxon>Bacteria</taxon>
        <taxon>Bacillati</taxon>
        <taxon>Actinomycetota</taxon>
        <taxon>Actinomycetes</taxon>
        <taxon>Mycobacteriales</taxon>
        <taxon>Gordoniaceae</taxon>
        <taxon>Gordonia</taxon>
    </lineage>
</organism>
<dbReference type="EMBL" id="CP136137">
    <property type="protein sequence ID" value="WYY07883.1"/>
    <property type="molecule type" value="Genomic_DNA"/>
</dbReference>
<protein>
    <submittedName>
        <fullName evidence="3">Site-specific integrase</fullName>
    </submittedName>
</protein>
<name>A0ABZ2U2S8_9ACTN</name>
<keyword evidence="1" id="KW-0233">DNA recombination</keyword>
<sequence length="234" mass="25865">MPAYPIYALMVEFLAYSGLRAAENAGLEVRDLVFTTRPNGETRCTVRVERTKARRNGEWVTGTPKSKKSRRTVPLPPWLAAKLATYLNEVHPHAHNPTAPLWPSRQNGGGYRPKGERYAVPHDWTQPLAMGTFYDTIMKPALEAIGLPVSTPATADAPATRGVRVHDLRHTFACMQLMSGVHFMQVSKWLGHSTFTLTLDTYGDWIPEEDGGALNELPEPTPARAVGAVTQMFG</sequence>
<dbReference type="InterPro" id="IPR013762">
    <property type="entry name" value="Integrase-like_cat_sf"/>
</dbReference>
<dbReference type="SUPFAM" id="SSF56349">
    <property type="entry name" value="DNA breaking-rejoining enzymes"/>
    <property type="match status" value="1"/>
</dbReference>
<dbReference type="InterPro" id="IPR011010">
    <property type="entry name" value="DNA_brk_join_enz"/>
</dbReference>
<evidence type="ECO:0000313" key="4">
    <source>
        <dbReference type="Proteomes" id="UP001479933"/>
    </source>
</evidence>
<evidence type="ECO:0000256" key="1">
    <source>
        <dbReference type="ARBA" id="ARBA00023172"/>
    </source>
</evidence>
<gene>
    <name evidence="3" type="ORF">RVF87_02010</name>
</gene>
<proteinExistence type="predicted"/>
<dbReference type="PROSITE" id="PS51898">
    <property type="entry name" value="TYR_RECOMBINASE"/>
    <property type="match status" value="1"/>
</dbReference>
<keyword evidence="4" id="KW-1185">Reference proteome</keyword>
<accession>A0ABZ2U2S8</accession>